<feature type="compositionally biased region" description="Low complexity" evidence="1">
    <location>
        <begin position="710"/>
        <end position="720"/>
    </location>
</feature>
<evidence type="ECO:0000313" key="3">
    <source>
        <dbReference type="Proteomes" id="UP000494163"/>
    </source>
</evidence>
<keyword evidence="3" id="KW-1185">Reference proteome</keyword>
<reference evidence="2 3" key="1">
    <citation type="submission" date="2015-08" db="EMBL/GenBank/DDBJ databases">
        <title>Ancestral chromatin configuration constrains chromatin evolution on differentiating sex chromosomes in Drosophila.</title>
        <authorList>
            <person name="Zhou Q."/>
            <person name="Bachtrog D."/>
        </authorList>
    </citation>
    <scope>NUCLEOTIDE SEQUENCE [LARGE SCALE GENOMIC DNA]</scope>
    <source>
        <tissue evidence="2">Whole larvae</tissue>
    </source>
</reference>
<feature type="region of interest" description="Disordered" evidence="1">
    <location>
        <begin position="998"/>
        <end position="1017"/>
    </location>
</feature>
<accession>A0A0M4E7K3</accession>
<evidence type="ECO:0000256" key="1">
    <source>
        <dbReference type="SAM" id="MobiDB-lite"/>
    </source>
</evidence>
<dbReference type="Proteomes" id="UP000494163">
    <property type="component" value="Chromosome 2L"/>
</dbReference>
<feature type="compositionally biased region" description="Low complexity" evidence="1">
    <location>
        <begin position="836"/>
        <end position="853"/>
    </location>
</feature>
<dbReference type="OrthoDB" id="7853844at2759"/>
<feature type="compositionally biased region" description="Polar residues" evidence="1">
    <location>
        <begin position="539"/>
        <end position="549"/>
    </location>
</feature>
<feature type="region of interest" description="Disordered" evidence="1">
    <location>
        <begin position="649"/>
        <end position="726"/>
    </location>
</feature>
<protein>
    <submittedName>
        <fullName evidence="2">CG16972</fullName>
    </submittedName>
</protein>
<feature type="compositionally biased region" description="Low complexity" evidence="1">
    <location>
        <begin position="675"/>
        <end position="698"/>
    </location>
</feature>
<dbReference type="OMA" id="GYGQTRI"/>
<organism evidence="2 3">
    <name type="scientific">Drosophila busckii</name>
    <name type="common">Fruit fly</name>
    <dbReference type="NCBI Taxonomy" id="30019"/>
    <lineage>
        <taxon>Eukaryota</taxon>
        <taxon>Metazoa</taxon>
        <taxon>Ecdysozoa</taxon>
        <taxon>Arthropoda</taxon>
        <taxon>Hexapoda</taxon>
        <taxon>Insecta</taxon>
        <taxon>Pterygota</taxon>
        <taxon>Neoptera</taxon>
        <taxon>Endopterygota</taxon>
        <taxon>Diptera</taxon>
        <taxon>Brachycera</taxon>
        <taxon>Muscomorpha</taxon>
        <taxon>Ephydroidea</taxon>
        <taxon>Drosophilidae</taxon>
        <taxon>Drosophila</taxon>
    </lineage>
</organism>
<feature type="region of interest" description="Disordered" evidence="1">
    <location>
        <begin position="478"/>
        <end position="574"/>
    </location>
</feature>
<feature type="compositionally biased region" description="Acidic residues" evidence="1">
    <location>
        <begin position="494"/>
        <end position="507"/>
    </location>
</feature>
<proteinExistence type="predicted"/>
<name>A0A0M4E7K3_DROBS</name>
<feature type="compositionally biased region" description="Low complexity" evidence="1">
    <location>
        <begin position="898"/>
        <end position="907"/>
    </location>
</feature>
<feature type="compositionally biased region" description="Polar residues" evidence="1">
    <location>
        <begin position="335"/>
        <end position="350"/>
    </location>
</feature>
<feature type="compositionally biased region" description="Polar residues" evidence="1">
    <location>
        <begin position="513"/>
        <end position="532"/>
    </location>
</feature>
<sequence length="1571" mass="175655">MSKRETKITNDLAVLNDYAAAEARLLDLFSPLSSTVSEEPNNVSGAAALAATVAAAPSAVEQQAEPEQPAAEEMDPATDNMLHYISDNSDIRSLLSTSDKTGFKGFDDNWLENGEANCEANSVASPQVANGGLIFGMFRNVDNNDLNNYLSCTGLRGDRLQAVAHEPEPRTGLRYVYANGNEDPMVEQHMLLQQADNDCVIYEQNVVLLTEDQCCGILVSAHDNMGSTNYMQLVEQEQQQSQMGATHVYLSDAALANEQSNEQQQLLIDAAEEQAADDDYEEQQQRPDICEVYEHEMEEQDDECVAGPLEHDSLPLQEQEEEDEMEPQQQARPPRSSTTEFPVSSTSMPNASDYDDFDDELEDSAEQHLTVPPPPPRRRYGGLLKNTLAADAMGRQLASICKSQPPLSLNEKVANWNCSRSCEAVEDVENFAAIFERHEAGEITTEHPTKHQDFSQFYEEMQKSLSKISLSIRQRAGSNVLRQQEPSTAVDEPIVLDDDDEDEDDDCMLVPMTPSSATLRPQPNEEQQTASSPAVAVETETQTPTLSMLETKETSTTDLVSSEPAIPGTQATQTPQYEFNPLVSLDEPDEGSMTLMEQQQDMMRSNDDMFYQQHEFCNYLGLTELATANAVAIAMRELAKSTMARRSLRVRTQEQLNRMRSGVRGQRRERREQPQEQTQEQGDGEQLAEQAAQQSEQLQTEHQRQQLMFGSSSSSGSSLSEQQTLQDVAAPVNSDNLVFHMPPDSSKQNSQHVLNYFYQAQQQQQQQQQQLQPGETASTTASAKELHAKTLEAAFAKVYAAAAPAQTDLHENIQTKLRKARETKPAIYIVQAMSNSAPSSSQQAPTSTSPSTARHSKTPEKQTPQQSKAAGKSTVKLQSKKSTPKTVPKATTQRRRTTAAVGVTAVQSSRELVQRSTRHMHTKLLRNRKVNMLKTYELSDVARATGTGNNKQRLSGGGTSKANKTTPKLRKPIELLEQQPSIVPPPQQYRVDQQQRAQAKPRKLRMGGGAATAARADKRQLDQMEQELEQRVNICKRLRGMSLPMPGKSNLSEEPPLDVPNPIAIVSPPPSNDIVQHFVQKLRKSQEPPVSYTPTPAQLTSETFYNLKPALIYPPPAVASPTHFSRRPRQASELATHNIHLTPPGGLLSLNQGSAMLPNPLAGKFGKVLYLYYELEQLIAVQEKLISFWKYAKVFTVLQRPQASTEDAKSSNLPPSPSKMSDNSSDAETQRWVYLGGNRRLTHDLEVQAPYGNRICVHNSTPIYVEMRSHPLDHHKRESKLLSLYLNVYYYCEEEMRPKMHSVHLDSVNCDSNQVIYTSIAESRYFVMSWQQELGLGKPRSGLCKYSLTPTLDTLASIREFKHLRHELKHIECLTEDRLIGYGSSRLTIWDHRSGDTLMNYDLGFQLGRNLGVMHFPSFDMEQSSMLILYQHVREYKKSPELRIIACELTEATPTHRVLYVHRLPAPQFDTELMAINTGDHLILKSASEDEIWVSTSDPRQLTYLAPQGTQRYYTRQKSQVIEYSPQTLNVDSIANYMLKLATQQQKMMLMAANEVMGALGSSQSPLDNTV</sequence>
<dbReference type="EMBL" id="CP012523">
    <property type="protein sequence ID" value="ALC38765.1"/>
    <property type="molecule type" value="Genomic_DNA"/>
</dbReference>
<feature type="region of interest" description="Disordered" evidence="1">
    <location>
        <begin position="1204"/>
        <end position="1227"/>
    </location>
</feature>
<feature type="compositionally biased region" description="Polar residues" evidence="1">
    <location>
        <begin position="478"/>
        <end position="487"/>
    </location>
</feature>
<evidence type="ECO:0000313" key="2">
    <source>
        <dbReference type="EMBL" id="ALC38765.1"/>
    </source>
</evidence>
<dbReference type="STRING" id="30019.A0A0M4E7K3"/>
<gene>
    <name evidence="2" type="ORF">Dbus_chr2Lg850</name>
</gene>
<feature type="region of interest" description="Disordered" evidence="1">
    <location>
        <begin position="317"/>
        <end position="358"/>
    </location>
</feature>
<feature type="region of interest" description="Disordered" evidence="1">
    <location>
        <begin position="834"/>
        <end position="907"/>
    </location>
</feature>